<dbReference type="InterPro" id="IPR032675">
    <property type="entry name" value="LRR_dom_sf"/>
</dbReference>
<dbReference type="Gene3D" id="3.40.50.300">
    <property type="entry name" value="P-loop containing nucleotide triphosphate hydrolases"/>
    <property type="match status" value="1"/>
</dbReference>
<organism evidence="6 7">
    <name type="scientific">Labeo rohita</name>
    <name type="common">Indian major carp</name>
    <name type="synonym">Cyprinus rohita</name>
    <dbReference type="NCBI Taxonomy" id="84645"/>
    <lineage>
        <taxon>Eukaryota</taxon>
        <taxon>Metazoa</taxon>
        <taxon>Chordata</taxon>
        <taxon>Craniata</taxon>
        <taxon>Vertebrata</taxon>
        <taxon>Euteleostomi</taxon>
        <taxon>Actinopterygii</taxon>
        <taxon>Neopterygii</taxon>
        <taxon>Teleostei</taxon>
        <taxon>Ostariophysi</taxon>
        <taxon>Cypriniformes</taxon>
        <taxon>Cyprinidae</taxon>
        <taxon>Labeoninae</taxon>
        <taxon>Labeonini</taxon>
        <taxon>Labeo</taxon>
    </lineage>
</organism>
<reference evidence="6 7" key="1">
    <citation type="submission" date="2022-01" db="EMBL/GenBank/DDBJ databases">
        <title>A high-quality chromosome-level genome assembly of rohu carp, Labeo rohita.</title>
        <authorList>
            <person name="Arick M.A. II"/>
            <person name="Hsu C.-Y."/>
            <person name="Magbanua Z."/>
            <person name="Pechanova O."/>
            <person name="Grover C."/>
            <person name="Miller E."/>
            <person name="Thrash A."/>
            <person name="Ezzel L."/>
            <person name="Alam S."/>
            <person name="Benzie J."/>
            <person name="Hamilton M."/>
            <person name="Karsi A."/>
            <person name="Lawrence M.L."/>
            <person name="Peterson D.G."/>
        </authorList>
    </citation>
    <scope>NUCLEOTIDE SEQUENCE [LARGE SCALE GENOMIC DNA]</scope>
    <source>
        <strain evidence="7">BAU-BD-2019</strain>
        <tissue evidence="6">Blood</tissue>
    </source>
</reference>
<dbReference type="Proteomes" id="UP000830375">
    <property type="component" value="Unassembled WGS sequence"/>
</dbReference>
<gene>
    <name evidence="6" type="ORF">H4Q32_007115</name>
</gene>
<dbReference type="InterPro" id="IPR051261">
    <property type="entry name" value="NLR"/>
</dbReference>
<proteinExistence type="predicted"/>
<sequence length="319" mass="36249">MRSTQSSASQRVKVDRSVKYMRQIERQSRRTATEDTVIKCNDIFRLLPGQDKPLITVLTKGVAGIGKTVFVQKFILDWAEGKANQGRYEASVSHKKVEYFRKKISDQSLANRIISHLKSSRSLYIMFCFVHLNIQEYLATLYVRLSFTNTINVLKGRNQLMETSLLTESTDTDRKLCRQEKEINSVHQTEDEGCAALTSALRSNPTHMRDLNMSGNKGDNGIILLSDGLKDPHCRLETSDLYDCGITAEGFPVLLSVLTSNPSHLRHLDLSGNKLCDTEVKLLCAGLKDPHCKLEILREIIPRHYTLLMDRKYLLGMDR</sequence>
<evidence type="ECO:0000256" key="4">
    <source>
        <dbReference type="ARBA" id="ARBA00022840"/>
    </source>
</evidence>
<protein>
    <submittedName>
        <fullName evidence="6">NACHT, LRR and PYD domains-containing protein 12</fullName>
    </submittedName>
</protein>
<dbReference type="Pfam" id="PF05729">
    <property type="entry name" value="NACHT"/>
    <property type="match status" value="1"/>
</dbReference>
<dbReference type="InterPro" id="IPR027417">
    <property type="entry name" value="P-loop_NTPase"/>
</dbReference>
<dbReference type="SMART" id="SM00368">
    <property type="entry name" value="LRR_RI"/>
    <property type="match status" value="3"/>
</dbReference>
<dbReference type="InterPro" id="IPR001611">
    <property type="entry name" value="Leu-rich_rpt"/>
</dbReference>
<dbReference type="EMBL" id="JACTAM010000008">
    <property type="protein sequence ID" value="KAI2661504.1"/>
    <property type="molecule type" value="Genomic_DNA"/>
</dbReference>
<keyword evidence="7" id="KW-1185">Reference proteome</keyword>
<comment type="caution">
    <text evidence="6">The sequence shown here is derived from an EMBL/GenBank/DDBJ whole genome shotgun (WGS) entry which is preliminary data.</text>
</comment>
<keyword evidence="4" id="KW-0067">ATP-binding</keyword>
<name>A0ABQ8MF68_LABRO</name>
<dbReference type="Gene3D" id="3.80.10.10">
    <property type="entry name" value="Ribonuclease Inhibitor"/>
    <property type="match status" value="1"/>
</dbReference>
<accession>A0ABQ8MF68</accession>
<evidence type="ECO:0000259" key="5">
    <source>
        <dbReference type="Pfam" id="PF05729"/>
    </source>
</evidence>
<dbReference type="InterPro" id="IPR007111">
    <property type="entry name" value="NACHT_NTPase"/>
</dbReference>
<evidence type="ECO:0000313" key="7">
    <source>
        <dbReference type="Proteomes" id="UP000830375"/>
    </source>
</evidence>
<keyword evidence="2" id="KW-0677">Repeat</keyword>
<feature type="domain" description="NACHT" evidence="5">
    <location>
        <begin position="56"/>
        <end position="119"/>
    </location>
</feature>
<evidence type="ECO:0000313" key="6">
    <source>
        <dbReference type="EMBL" id="KAI2661504.1"/>
    </source>
</evidence>
<evidence type="ECO:0000256" key="3">
    <source>
        <dbReference type="ARBA" id="ARBA00022741"/>
    </source>
</evidence>
<evidence type="ECO:0000256" key="2">
    <source>
        <dbReference type="ARBA" id="ARBA00022737"/>
    </source>
</evidence>
<evidence type="ECO:0000256" key="1">
    <source>
        <dbReference type="ARBA" id="ARBA00022614"/>
    </source>
</evidence>
<dbReference type="PANTHER" id="PTHR24106">
    <property type="entry name" value="NACHT, LRR AND CARD DOMAINS-CONTAINING"/>
    <property type="match status" value="1"/>
</dbReference>
<dbReference type="SUPFAM" id="SSF52047">
    <property type="entry name" value="RNI-like"/>
    <property type="match status" value="1"/>
</dbReference>
<keyword evidence="1" id="KW-0433">Leucine-rich repeat</keyword>
<keyword evidence="3" id="KW-0547">Nucleotide-binding</keyword>
<dbReference type="PROSITE" id="PS51450">
    <property type="entry name" value="LRR"/>
    <property type="match status" value="1"/>
</dbReference>